<sequence length="1166" mass="130282">MIEVTDTVSQPVDTKARIRALDIRQSFAVSAPAGSGKTGLLTQRLLKLLGSCEQPEEVLAITFTRKAAGEMRERLIEALRNARETADPENPHERTTWILARQLLQRDEEKNWQLLQSPQRLRIQTIDGLCRSLASQLPIESGMGAPGEPLEQPQIAFEMAIVNLLKQLDTGEPDGALQSLLLHLDNDLGQLNKLLQILLGKREQWLGPLLNVNLEGAEDYFHFVIDELITENLGALQQVLRGYAGELVELANFAGTNLRRDKPDHPLCQCADLDTLPPVTNQALPQWLALVGLLVTNAGELRKPGGINKNLGFPALGKKDPEKPRADEYKTRLKELLAELAGNRQLLDTIAEVRALPAGMVRDQWQLLQALAKVLPLLVAELKLVFQQLGATDYTEVAQAALTALGEAESPTDLALKLDVQIRHILVDEFQDTSQLQLQLLEKLTAGWQMDDGRTLFIVGDGMQSCYGFRNANVGIFLDARSRGIGEVPLGPLDLQVNFRSGSPVVDWVNRTFQTAFPTQDNIGRGAVRYLPSQAFKAKNWNGAAVNFYGCVNDEERQQEAQQTARLVEELLQRDPQGRIAILARKKKHLERILPELSAAGIAYQASELAPLASQMVVLDLLSLTRALHDPGDRISWLSVLRAPWCGLDLTDLYHVANCGNGPSTSGDKRAPLDVRARPLLQTLEEIDRIEPLSEAGRARLRRTGPLLRNAWQERRRKPLRAWIEGLWLALGGPVATADKSQLASTHDFFLLLEKFDCGGSIQDWKAFEQALQKLFARPAQEARVQVMTIHKSKGLEFEHVLIPGLDQGGKPGGDQLLRWAEWLNSAGENRFLLAPKSPRGDRDPLFDYLRHDNSERERLEGTRLLYVGCTRAIRSLHLLACVQRDEKSQSLKAPGSASLLASIWPAINGETDWCHWLEADGVAQESDAASDQSYLLRLPADWQAPALPRQELLAEYRTADYRRADSEEPNLPDMGQVRLRWLRHAGTVAHETLATIAQGKATIAQGKATIAQGSLDQWDNERLAQQHPLWQLRLQQLGLSGSGLERAQEKVEQAVRKTLACPSGRWLLDSGHRDSACELELHSGGRQLRRAIVDRTFIDEQGRRWIVDYKTAEPAADQPEEDFVGEQLERYRGQLEAYRKLFYARGERNIRCALYFPLLQKLAEL</sequence>
<evidence type="ECO:0000256" key="11">
    <source>
        <dbReference type="ARBA" id="ARBA00034617"/>
    </source>
</evidence>
<evidence type="ECO:0000256" key="15">
    <source>
        <dbReference type="PROSITE-ProRule" id="PRU00560"/>
    </source>
</evidence>
<comment type="catalytic activity">
    <reaction evidence="14">
        <text>ATP + H2O = ADP + phosphate + H(+)</text>
        <dbReference type="Rhea" id="RHEA:13065"/>
        <dbReference type="ChEBI" id="CHEBI:15377"/>
        <dbReference type="ChEBI" id="CHEBI:15378"/>
        <dbReference type="ChEBI" id="CHEBI:30616"/>
        <dbReference type="ChEBI" id="CHEBI:43474"/>
        <dbReference type="ChEBI" id="CHEBI:456216"/>
        <dbReference type="EC" id="5.6.2.4"/>
    </reaction>
</comment>
<dbReference type="SUPFAM" id="SSF52980">
    <property type="entry name" value="Restriction endonuclease-like"/>
    <property type="match status" value="1"/>
</dbReference>
<evidence type="ECO:0000256" key="10">
    <source>
        <dbReference type="ARBA" id="ARBA00023235"/>
    </source>
</evidence>
<dbReference type="EC" id="5.6.2.4" evidence="12"/>
<evidence type="ECO:0000256" key="8">
    <source>
        <dbReference type="ARBA" id="ARBA00023125"/>
    </source>
</evidence>
<keyword evidence="5 15" id="KW-0347">Helicase</keyword>
<protein>
    <recommendedName>
        <fullName evidence="12">DNA 3'-5' helicase</fullName>
        <ecNumber evidence="12">5.6.2.4</ecNumber>
    </recommendedName>
    <alternativeName>
        <fullName evidence="13">DNA 3'-5' helicase II</fullName>
    </alternativeName>
</protein>
<name>A0A7W4Z980_9GAMM</name>
<dbReference type="Pfam" id="PF00580">
    <property type="entry name" value="UvrD-helicase"/>
    <property type="match status" value="2"/>
</dbReference>
<evidence type="ECO:0000256" key="4">
    <source>
        <dbReference type="ARBA" id="ARBA00022801"/>
    </source>
</evidence>
<dbReference type="GO" id="GO:0000725">
    <property type="term" value="P:recombinational repair"/>
    <property type="evidence" value="ECO:0007669"/>
    <property type="project" value="TreeGrafter"/>
</dbReference>
<keyword evidence="1" id="KW-0540">Nuclease</keyword>
<keyword evidence="2 15" id="KW-0547">Nucleotide-binding</keyword>
<comment type="catalytic activity">
    <reaction evidence="11">
        <text>Couples ATP hydrolysis with the unwinding of duplex DNA by translocating in the 3'-5' direction.</text>
        <dbReference type="EC" id="5.6.2.4"/>
    </reaction>
</comment>
<dbReference type="GO" id="GO:0003677">
    <property type="term" value="F:DNA binding"/>
    <property type="evidence" value="ECO:0007669"/>
    <property type="project" value="UniProtKB-KW"/>
</dbReference>
<dbReference type="InterPro" id="IPR038726">
    <property type="entry name" value="PDDEXK_AddAB-type"/>
</dbReference>
<dbReference type="Pfam" id="PF12705">
    <property type="entry name" value="PDDEXK_1"/>
    <property type="match status" value="1"/>
</dbReference>
<keyword evidence="3" id="KW-0227">DNA damage</keyword>
<evidence type="ECO:0000259" key="17">
    <source>
        <dbReference type="PROSITE" id="PS51217"/>
    </source>
</evidence>
<dbReference type="GO" id="GO:0005524">
    <property type="term" value="F:ATP binding"/>
    <property type="evidence" value="ECO:0007669"/>
    <property type="project" value="UniProtKB-UniRule"/>
</dbReference>
<evidence type="ECO:0000256" key="2">
    <source>
        <dbReference type="ARBA" id="ARBA00022741"/>
    </source>
</evidence>
<keyword evidence="4 15" id="KW-0378">Hydrolase</keyword>
<evidence type="ECO:0000256" key="5">
    <source>
        <dbReference type="ARBA" id="ARBA00022806"/>
    </source>
</evidence>
<dbReference type="InterPro" id="IPR011604">
    <property type="entry name" value="PDDEXK-like_dom_sf"/>
</dbReference>
<dbReference type="GO" id="GO:0033202">
    <property type="term" value="C:DNA helicase complex"/>
    <property type="evidence" value="ECO:0007669"/>
    <property type="project" value="TreeGrafter"/>
</dbReference>
<dbReference type="Gene3D" id="1.10.486.10">
    <property type="entry name" value="PCRA, domain 4"/>
    <property type="match status" value="1"/>
</dbReference>
<evidence type="ECO:0000256" key="1">
    <source>
        <dbReference type="ARBA" id="ARBA00022722"/>
    </source>
</evidence>
<dbReference type="EMBL" id="JACHWZ010000003">
    <property type="protein sequence ID" value="MBB3059950.1"/>
    <property type="molecule type" value="Genomic_DNA"/>
</dbReference>
<organism evidence="18 19">
    <name type="scientific">Microbulbifer rhizosphaerae</name>
    <dbReference type="NCBI Taxonomy" id="1562603"/>
    <lineage>
        <taxon>Bacteria</taxon>
        <taxon>Pseudomonadati</taxon>
        <taxon>Pseudomonadota</taxon>
        <taxon>Gammaproteobacteria</taxon>
        <taxon>Cellvibrionales</taxon>
        <taxon>Microbulbiferaceae</taxon>
        <taxon>Microbulbifer</taxon>
    </lineage>
</organism>
<dbReference type="PROSITE" id="PS51217">
    <property type="entry name" value="UVRD_HELICASE_CTER"/>
    <property type="match status" value="1"/>
</dbReference>
<evidence type="ECO:0000313" key="18">
    <source>
        <dbReference type="EMBL" id="MBB3059950.1"/>
    </source>
</evidence>
<dbReference type="GO" id="GO:0004527">
    <property type="term" value="F:exonuclease activity"/>
    <property type="evidence" value="ECO:0007669"/>
    <property type="project" value="UniProtKB-KW"/>
</dbReference>
<dbReference type="InterPro" id="IPR014017">
    <property type="entry name" value="DNA_helicase_UvrD-like_C"/>
</dbReference>
<dbReference type="Proteomes" id="UP000535937">
    <property type="component" value="Unassembled WGS sequence"/>
</dbReference>
<evidence type="ECO:0000313" key="19">
    <source>
        <dbReference type="Proteomes" id="UP000535937"/>
    </source>
</evidence>
<dbReference type="InterPro" id="IPR027417">
    <property type="entry name" value="P-loop_NTPase"/>
</dbReference>
<gene>
    <name evidence="18" type="ORF">FHS09_000763</name>
</gene>
<keyword evidence="9" id="KW-0234">DNA repair</keyword>
<evidence type="ECO:0000256" key="12">
    <source>
        <dbReference type="ARBA" id="ARBA00034808"/>
    </source>
</evidence>
<keyword evidence="7 15" id="KW-0067">ATP-binding</keyword>
<dbReference type="RefSeq" id="WP_183456845.1">
    <property type="nucleotide sequence ID" value="NZ_JACHWZ010000003.1"/>
</dbReference>
<evidence type="ECO:0000256" key="7">
    <source>
        <dbReference type="ARBA" id="ARBA00022840"/>
    </source>
</evidence>
<dbReference type="SUPFAM" id="SSF52540">
    <property type="entry name" value="P-loop containing nucleoside triphosphate hydrolases"/>
    <property type="match status" value="1"/>
</dbReference>
<feature type="domain" description="UvrD-like helicase C-terminal" evidence="17">
    <location>
        <begin position="514"/>
        <end position="795"/>
    </location>
</feature>
<evidence type="ECO:0000256" key="9">
    <source>
        <dbReference type="ARBA" id="ARBA00023204"/>
    </source>
</evidence>
<accession>A0A7W4Z980</accession>
<dbReference type="PANTHER" id="PTHR11070:SF2">
    <property type="entry name" value="ATP-DEPENDENT DNA HELICASE SRS2"/>
    <property type="match status" value="1"/>
</dbReference>
<evidence type="ECO:0000256" key="3">
    <source>
        <dbReference type="ARBA" id="ARBA00022763"/>
    </source>
</evidence>
<dbReference type="PANTHER" id="PTHR11070">
    <property type="entry name" value="UVRD / RECB / PCRA DNA HELICASE FAMILY MEMBER"/>
    <property type="match status" value="1"/>
</dbReference>
<keyword evidence="19" id="KW-1185">Reference proteome</keyword>
<dbReference type="Pfam" id="PF13361">
    <property type="entry name" value="UvrD_C"/>
    <property type="match status" value="2"/>
</dbReference>
<dbReference type="AlphaFoldDB" id="A0A7W4Z980"/>
<feature type="domain" description="UvrD-like helicase ATP-binding" evidence="16">
    <location>
        <begin position="10"/>
        <end position="502"/>
    </location>
</feature>
<evidence type="ECO:0000256" key="13">
    <source>
        <dbReference type="ARBA" id="ARBA00034923"/>
    </source>
</evidence>
<dbReference type="InterPro" id="IPR011335">
    <property type="entry name" value="Restrct_endonuc-II-like"/>
</dbReference>
<evidence type="ECO:0000259" key="16">
    <source>
        <dbReference type="PROSITE" id="PS51198"/>
    </source>
</evidence>
<proteinExistence type="predicted"/>
<evidence type="ECO:0000256" key="14">
    <source>
        <dbReference type="ARBA" id="ARBA00048988"/>
    </source>
</evidence>
<keyword evidence="10" id="KW-0413">Isomerase</keyword>
<comment type="caution">
    <text evidence="18">The sequence shown here is derived from an EMBL/GenBank/DDBJ whole genome shotgun (WGS) entry which is preliminary data.</text>
</comment>
<dbReference type="Gene3D" id="3.90.320.10">
    <property type="match status" value="1"/>
</dbReference>
<reference evidence="18 19" key="1">
    <citation type="submission" date="2020-08" db="EMBL/GenBank/DDBJ databases">
        <title>Genomic Encyclopedia of Type Strains, Phase III (KMG-III): the genomes of soil and plant-associated and newly described type strains.</title>
        <authorList>
            <person name="Whitman W."/>
        </authorList>
    </citation>
    <scope>NUCLEOTIDE SEQUENCE [LARGE SCALE GENOMIC DNA]</scope>
    <source>
        <strain evidence="18 19">CECT 8799</strain>
    </source>
</reference>
<evidence type="ECO:0000256" key="6">
    <source>
        <dbReference type="ARBA" id="ARBA00022839"/>
    </source>
</evidence>
<dbReference type="GO" id="GO:0005829">
    <property type="term" value="C:cytosol"/>
    <property type="evidence" value="ECO:0007669"/>
    <property type="project" value="TreeGrafter"/>
</dbReference>
<dbReference type="Gene3D" id="3.40.50.300">
    <property type="entry name" value="P-loop containing nucleotide triphosphate hydrolases"/>
    <property type="match status" value="4"/>
</dbReference>
<dbReference type="PROSITE" id="PS51198">
    <property type="entry name" value="UVRD_HELICASE_ATP_BIND"/>
    <property type="match status" value="1"/>
</dbReference>
<feature type="binding site" evidence="15">
    <location>
        <begin position="31"/>
        <end position="38"/>
    </location>
    <ligand>
        <name>ATP</name>
        <dbReference type="ChEBI" id="CHEBI:30616"/>
    </ligand>
</feature>
<keyword evidence="8" id="KW-0238">DNA-binding</keyword>
<dbReference type="InterPro" id="IPR014016">
    <property type="entry name" value="UvrD-like_ATP-bd"/>
</dbReference>
<dbReference type="GO" id="GO:0043138">
    <property type="term" value="F:3'-5' DNA helicase activity"/>
    <property type="evidence" value="ECO:0007669"/>
    <property type="project" value="UniProtKB-EC"/>
</dbReference>
<keyword evidence="6 18" id="KW-0269">Exonuclease</keyword>
<dbReference type="InterPro" id="IPR000212">
    <property type="entry name" value="DNA_helicase_UvrD/REP"/>
</dbReference>